<evidence type="ECO:0000313" key="2">
    <source>
        <dbReference type="EMBL" id="OAK75845.1"/>
    </source>
</evidence>
<dbReference type="PATRIC" id="fig|217031.6.peg.34"/>
<protein>
    <submittedName>
        <fullName evidence="2">Uncharacterized protein</fullName>
    </submittedName>
</protein>
<proteinExistence type="predicted"/>
<feature type="transmembrane region" description="Helical" evidence="1">
    <location>
        <begin position="94"/>
        <end position="113"/>
    </location>
</feature>
<evidence type="ECO:0000256" key="1">
    <source>
        <dbReference type="SAM" id="Phobius"/>
    </source>
</evidence>
<feature type="transmembrane region" description="Helical" evidence="1">
    <location>
        <begin position="27"/>
        <end position="48"/>
    </location>
</feature>
<comment type="caution">
    <text evidence="2">The sequence shown here is derived from an EMBL/GenBank/DDBJ whole genome shotgun (WGS) entry which is preliminary data.</text>
</comment>
<keyword evidence="3" id="KW-1185">Reference proteome</keyword>
<evidence type="ECO:0000313" key="3">
    <source>
        <dbReference type="Proteomes" id="UP000077881"/>
    </source>
</evidence>
<sequence length="124" mass="14338">MRKFGIGILVVCLYSFPYVYFSMYQDFAQHLMLGYLIMIIVTSLLAFFSIFFCNIIPILIGNIVSAILSYTFIAGMDGVENWDTFFKPLTPNELFLFVSFFNLLPQLIAIALAHRHLKKNNRHN</sequence>
<keyword evidence="1" id="KW-0812">Transmembrane</keyword>
<keyword evidence="1" id="KW-1133">Transmembrane helix</keyword>
<accession>A0A178A6M7</accession>
<dbReference type="OrthoDB" id="2086750at2"/>
<reference evidence="2 3" key="1">
    <citation type="submission" date="2015-05" db="EMBL/GenBank/DDBJ databases">
        <title>Comparison of genome.</title>
        <authorList>
            <person name="Zheng Z."/>
            <person name="Sun M."/>
        </authorList>
    </citation>
    <scope>NUCLEOTIDE SEQUENCE [LARGE SCALE GENOMIC DNA]</scope>
    <source>
        <strain evidence="2 3">G25-74</strain>
    </source>
</reference>
<dbReference type="EMBL" id="LDJR01000004">
    <property type="protein sequence ID" value="OAK75845.1"/>
    <property type="molecule type" value="Genomic_DNA"/>
</dbReference>
<dbReference type="RefSeq" id="WP_064467448.1">
    <property type="nucleotide sequence ID" value="NZ_JAGGKH010000015.1"/>
</dbReference>
<dbReference type="STRING" id="217031.ABB05_00170"/>
<gene>
    <name evidence="2" type="ORF">ABB05_00170</name>
</gene>
<dbReference type="AlphaFoldDB" id="A0A178A6M7"/>
<organism evidence="2 3">
    <name type="scientific">Lederbergia galactosidilytica</name>
    <dbReference type="NCBI Taxonomy" id="217031"/>
    <lineage>
        <taxon>Bacteria</taxon>
        <taxon>Bacillati</taxon>
        <taxon>Bacillota</taxon>
        <taxon>Bacilli</taxon>
        <taxon>Bacillales</taxon>
        <taxon>Bacillaceae</taxon>
        <taxon>Lederbergia</taxon>
    </lineage>
</organism>
<feature type="transmembrane region" description="Helical" evidence="1">
    <location>
        <begin position="55"/>
        <end position="74"/>
    </location>
</feature>
<keyword evidence="1" id="KW-0472">Membrane</keyword>
<dbReference type="Proteomes" id="UP000077881">
    <property type="component" value="Unassembled WGS sequence"/>
</dbReference>
<name>A0A178A6M7_9BACI</name>